<dbReference type="GO" id="GO:0071555">
    <property type="term" value="P:cell wall organization"/>
    <property type="evidence" value="ECO:0007669"/>
    <property type="project" value="UniProtKB-KW"/>
</dbReference>
<keyword evidence="16 19" id="KW-0961">Cell wall biogenesis/degradation</keyword>
<dbReference type="NCBIfam" id="NF000755">
    <property type="entry name" value="PRK00046.1"/>
    <property type="match status" value="1"/>
</dbReference>
<reference evidence="21" key="1">
    <citation type="journal article" date="2020" name="mSystems">
        <title>Genome- and Community-Level Interaction Insights into Carbon Utilization and Element Cycling Functions of Hydrothermarchaeota in Hydrothermal Sediment.</title>
        <authorList>
            <person name="Zhou Z."/>
            <person name="Liu Y."/>
            <person name="Xu W."/>
            <person name="Pan J."/>
            <person name="Luo Z.H."/>
            <person name="Li M."/>
        </authorList>
    </citation>
    <scope>NUCLEOTIDE SEQUENCE [LARGE SCALE GENOMIC DNA]</scope>
    <source>
        <strain evidence="21">SpSt-479</strain>
    </source>
</reference>
<dbReference type="AlphaFoldDB" id="A0A7V2ZKA5"/>
<sequence>MKLFENYSLNALNTFHVDVKAKLFVIIEEMNELSEAIDKLELLKGKYLVLGGGSNVLFTKDFDGTIIHLDLKSFSIVDEDDKSAFIKAEAGMIWDDLVKYSVERNLGGIENLALIPGTVGAAPIQNIGAYGQELKDTLFEVEYFDLKDRGIKTLSNEQCQFGYRDSVFKKSLKNNFVITSVTLKLSKNPDPVISYGNVANELSKIGVTKPTIKDVSNIIRKIRTEKLPDPNQFGNAGSFFKNPIVDEIKFEEIKTKYPDVPFFRQENKIKIPAAWLIEKSELKGFRRGNVGTYATQPLVIVNYGNATGKEIIEFAHFIKSKVFEKFQIELEPEVNLI</sequence>
<evidence type="ECO:0000256" key="15">
    <source>
        <dbReference type="ARBA" id="ARBA00023306"/>
    </source>
</evidence>
<gene>
    <name evidence="19" type="primary">murB</name>
    <name evidence="21" type="ORF">ENS31_08460</name>
</gene>
<dbReference type="SUPFAM" id="SSF56194">
    <property type="entry name" value="Uridine diphospho-N-Acetylenolpyruvylglucosamine reductase, MurB, C-terminal domain"/>
    <property type="match status" value="1"/>
</dbReference>
<dbReference type="NCBIfam" id="NF010478">
    <property type="entry name" value="PRK13903.1"/>
    <property type="match status" value="1"/>
</dbReference>
<evidence type="ECO:0000256" key="3">
    <source>
        <dbReference type="ARBA" id="ARBA00004496"/>
    </source>
</evidence>
<comment type="catalytic activity">
    <reaction evidence="18 19">
        <text>UDP-N-acetyl-alpha-D-muramate + NADP(+) = UDP-N-acetyl-3-O-(1-carboxyvinyl)-alpha-D-glucosamine + NADPH + H(+)</text>
        <dbReference type="Rhea" id="RHEA:12248"/>
        <dbReference type="ChEBI" id="CHEBI:15378"/>
        <dbReference type="ChEBI" id="CHEBI:57783"/>
        <dbReference type="ChEBI" id="CHEBI:58349"/>
        <dbReference type="ChEBI" id="CHEBI:68483"/>
        <dbReference type="ChEBI" id="CHEBI:70757"/>
        <dbReference type="EC" id="1.3.1.98"/>
    </reaction>
</comment>
<keyword evidence="9 19" id="KW-0285">Flavoprotein</keyword>
<keyword evidence="10 19" id="KW-0274">FAD</keyword>
<dbReference type="InterPro" id="IPR006094">
    <property type="entry name" value="Oxid_FAD_bind_N"/>
</dbReference>
<comment type="pathway">
    <text evidence="4 19">Cell wall biogenesis; peptidoglycan biosynthesis.</text>
</comment>
<dbReference type="Pfam" id="PF01565">
    <property type="entry name" value="FAD_binding_4"/>
    <property type="match status" value="1"/>
</dbReference>
<dbReference type="Pfam" id="PF02873">
    <property type="entry name" value="MurB_C"/>
    <property type="match status" value="1"/>
</dbReference>
<dbReference type="EMBL" id="DSUJ01000008">
    <property type="protein sequence ID" value="HFI91541.1"/>
    <property type="molecule type" value="Genomic_DNA"/>
</dbReference>
<evidence type="ECO:0000256" key="13">
    <source>
        <dbReference type="ARBA" id="ARBA00022984"/>
    </source>
</evidence>
<dbReference type="InterPro" id="IPR016167">
    <property type="entry name" value="FAD-bd_PCMH_sub1"/>
</dbReference>
<evidence type="ECO:0000256" key="14">
    <source>
        <dbReference type="ARBA" id="ARBA00023002"/>
    </source>
</evidence>
<comment type="function">
    <text evidence="2 19">Cell wall formation.</text>
</comment>
<keyword evidence="15 19" id="KW-0131">Cell cycle</keyword>
<dbReference type="PANTHER" id="PTHR21071:SF4">
    <property type="entry name" value="UDP-N-ACETYLENOLPYRUVOYLGLUCOSAMINE REDUCTASE"/>
    <property type="match status" value="1"/>
</dbReference>
<feature type="active site" evidence="19">
    <location>
        <position position="164"/>
    </location>
</feature>
<dbReference type="GO" id="GO:0051301">
    <property type="term" value="P:cell division"/>
    <property type="evidence" value="ECO:0007669"/>
    <property type="project" value="UniProtKB-KW"/>
</dbReference>
<dbReference type="PROSITE" id="PS51387">
    <property type="entry name" value="FAD_PCMH"/>
    <property type="match status" value="1"/>
</dbReference>
<dbReference type="InterPro" id="IPR016169">
    <property type="entry name" value="FAD-bd_PCMH_sub2"/>
</dbReference>
<dbReference type="GO" id="GO:0005829">
    <property type="term" value="C:cytosol"/>
    <property type="evidence" value="ECO:0007669"/>
    <property type="project" value="TreeGrafter"/>
</dbReference>
<dbReference type="InterPro" id="IPR011601">
    <property type="entry name" value="MurB_C"/>
</dbReference>
<protein>
    <recommendedName>
        <fullName evidence="6 19">UDP-N-acetylenolpyruvoylglucosamine reductase</fullName>
        <ecNumber evidence="5 19">1.3.1.98</ecNumber>
    </recommendedName>
    <alternativeName>
        <fullName evidence="17 19">UDP-N-acetylmuramate dehydrogenase</fullName>
    </alternativeName>
</protein>
<dbReference type="HAMAP" id="MF_00037">
    <property type="entry name" value="MurB"/>
    <property type="match status" value="1"/>
</dbReference>
<organism evidence="21">
    <name type="scientific">Ignavibacterium album</name>
    <dbReference type="NCBI Taxonomy" id="591197"/>
    <lineage>
        <taxon>Bacteria</taxon>
        <taxon>Pseudomonadati</taxon>
        <taxon>Ignavibacteriota</taxon>
        <taxon>Ignavibacteria</taxon>
        <taxon>Ignavibacteriales</taxon>
        <taxon>Ignavibacteriaceae</taxon>
        <taxon>Ignavibacterium</taxon>
    </lineage>
</organism>
<feature type="domain" description="FAD-binding PCMH-type" evidence="20">
    <location>
        <begin position="17"/>
        <end position="188"/>
    </location>
</feature>
<feature type="active site" evidence="19">
    <location>
        <position position="333"/>
    </location>
</feature>
<dbReference type="GO" id="GO:0071949">
    <property type="term" value="F:FAD binding"/>
    <property type="evidence" value="ECO:0007669"/>
    <property type="project" value="InterPro"/>
</dbReference>
<dbReference type="InterPro" id="IPR016166">
    <property type="entry name" value="FAD-bd_PCMH"/>
</dbReference>
<evidence type="ECO:0000256" key="12">
    <source>
        <dbReference type="ARBA" id="ARBA00022960"/>
    </source>
</evidence>
<evidence type="ECO:0000256" key="4">
    <source>
        <dbReference type="ARBA" id="ARBA00004752"/>
    </source>
</evidence>
<dbReference type="UniPathway" id="UPA00219"/>
<accession>A0A7V2ZKA5</accession>
<evidence type="ECO:0000256" key="19">
    <source>
        <dbReference type="HAMAP-Rule" id="MF_00037"/>
    </source>
</evidence>
<dbReference type="InterPro" id="IPR036318">
    <property type="entry name" value="FAD-bd_PCMH-like_sf"/>
</dbReference>
<evidence type="ECO:0000256" key="16">
    <source>
        <dbReference type="ARBA" id="ARBA00023316"/>
    </source>
</evidence>
<keyword evidence="13 19" id="KW-0573">Peptidoglycan synthesis</keyword>
<evidence type="ECO:0000256" key="6">
    <source>
        <dbReference type="ARBA" id="ARBA00015188"/>
    </source>
</evidence>
<dbReference type="Gene3D" id="3.30.43.10">
    <property type="entry name" value="Uridine Diphospho-n-acetylenolpyruvylglucosamine Reductase, domain 2"/>
    <property type="match status" value="1"/>
</dbReference>
<dbReference type="SUPFAM" id="SSF56176">
    <property type="entry name" value="FAD-binding/transporter-associated domain-like"/>
    <property type="match status" value="1"/>
</dbReference>
<keyword evidence="8 19" id="KW-0132">Cell division</keyword>
<dbReference type="GO" id="GO:0008762">
    <property type="term" value="F:UDP-N-acetylmuramate dehydrogenase activity"/>
    <property type="evidence" value="ECO:0007669"/>
    <property type="project" value="UniProtKB-UniRule"/>
</dbReference>
<evidence type="ECO:0000256" key="17">
    <source>
        <dbReference type="ARBA" id="ARBA00031026"/>
    </source>
</evidence>
<keyword evidence="7 19" id="KW-0963">Cytoplasm</keyword>
<feature type="active site" description="Proton donor" evidence="19">
    <location>
        <position position="238"/>
    </location>
</feature>
<keyword evidence="12 19" id="KW-0133">Cell shape</keyword>
<comment type="caution">
    <text evidence="21">The sequence shown here is derived from an EMBL/GenBank/DDBJ whole genome shotgun (WGS) entry which is preliminary data.</text>
</comment>
<evidence type="ECO:0000259" key="20">
    <source>
        <dbReference type="PROSITE" id="PS51387"/>
    </source>
</evidence>
<dbReference type="GO" id="GO:0008360">
    <property type="term" value="P:regulation of cell shape"/>
    <property type="evidence" value="ECO:0007669"/>
    <property type="project" value="UniProtKB-KW"/>
</dbReference>
<evidence type="ECO:0000256" key="9">
    <source>
        <dbReference type="ARBA" id="ARBA00022630"/>
    </source>
</evidence>
<evidence type="ECO:0000256" key="5">
    <source>
        <dbReference type="ARBA" id="ARBA00012518"/>
    </source>
</evidence>
<dbReference type="InterPro" id="IPR036635">
    <property type="entry name" value="MurB_C_sf"/>
</dbReference>
<evidence type="ECO:0000256" key="8">
    <source>
        <dbReference type="ARBA" id="ARBA00022618"/>
    </source>
</evidence>
<evidence type="ECO:0000256" key="1">
    <source>
        <dbReference type="ARBA" id="ARBA00001974"/>
    </source>
</evidence>
<keyword evidence="11 19" id="KW-0521">NADP</keyword>
<comment type="similarity">
    <text evidence="19">Belongs to the MurB family.</text>
</comment>
<comment type="subcellular location">
    <subcellularLocation>
        <location evidence="3 19">Cytoplasm</location>
    </subcellularLocation>
</comment>
<dbReference type="Gene3D" id="3.90.78.10">
    <property type="entry name" value="UDP-N-acetylenolpyruvoylglucosamine reductase, C-terminal domain"/>
    <property type="match status" value="1"/>
</dbReference>
<dbReference type="Gene3D" id="3.30.465.10">
    <property type="match status" value="1"/>
</dbReference>
<evidence type="ECO:0000256" key="18">
    <source>
        <dbReference type="ARBA" id="ARBA00048914"/>
    </source>
</evidence>
<keyword evidence="14 19" id="KW-0560">Oxidoreductase</keyword>
<proteinExistence type="inferred from homology"/>
<dbReference type="EC" id="1.3.1.98" evidence="5 19"/>
<name>A0A7V2ZKA5_9BACT</name>
<evidence type="ECO:0000256" key="10">
    <source>
        <dbReference type="ARBA" id="ARBA00022827"/>
    </source>
</evidence>
<dbReference type="InterPro" id="IPR003170">
    <property type="entry name" value="MurB"/>
</dbReference>
<dbReference type="PANTHER" id="PTHR21071">
    <property type="entry name" value="UDP-N-ACETYLENOLPYRUVOYLGLUCOSAMINE REDUCTASE"/>
    <property type="match status" value="1"/>
</dbReference>
<dbReference type="NCBIfam" id="TIGR00179">
    <property type="entry name" value="murB"/>
    <property type="match status" value="1"/>
</dbReference>
<evidence type="ECO:0000256" key="11">
    <source>
        <dbReference type="ARBA" id="ARBA00022857"/>
    </source>
</evidence>
<evidence type="ECO:0000256" key="7">
    <source>
        <dbReference type="ARBA" id="ARBA00022490"/>
    </source>
</evidence>
<comment type="cofactor">
    <cofactor evidence="1 19">
        <name>FAD</name>
        <dbReference type="ChEBI" id="CHEBI:57692"/>
    </cofactor>
</comment>
<evidence type="ECO:0000313" key="21">
    <source>
        <dbReference type="EMBL" id="HFI91541.1"/>
    </source>
</evidence>
<dbReference type="GO" id="GO:0009252">
    <property type="term" value="P:peptidoglycan biosynthetic process"/>
    <property type="evidence" value="ECO:0007669"/>
    <property type="project" value="UniProtKB-UniRule"/>
</dbReference>
<evidence type="ECO:0000256" key="2">
    <source>
        <dbReference type="ARBA" id="ARBA00003921"/>
    </source>
</evidence>